<sequence length="145" mass="16366">MLSKVFRTILETSAEASAANGPSLNLLREVWPTLLGEPLCHRTQPTGWDNGVLTVGVASEHWLHEVRRNHRRIHGKIQRLLPWPVDELKFVVESLPPAPKAARAASQDAPQSSEVDESVRQDLDRLDASTREIMLRIRGHLERDD</sequence>
<name>A0A4Y6PNL6_PERCE</name>
<dbReference type="RefSeq" id="WP_141196296.1">
    <property type="nucleotide sequence ID" value="NZ_CP041186.1"/>
</dbReference>
<dbReference type="Pfam" id="PF05258">
    <property type="entry name" value="DciA"/>
    <property type="match status" value="1"/>
</dbReference>
<evidence type="ECO:0000313" key="2">
    <source>
        <dbReference type="EMBL" id="QDG49799.1"/>
    </source>
</evidence>
<reference evidence="2 3" key="1">
    <citation type="submission" date="2019-06" db="EMBL/GenBank/DDBJ databases">
        <title>Persicimonas caeni gen. nov., sp. nov., a predatory bacterium isolated from solar saltern.</title>
        <authorList>
            <person name="Wang S."/>
        </authorList>
    </citation>
    <scope>NUCLEOTIDE SEQUENCE [LARGE SCALE GENOMIC DNA]</scope>
    <source>
        <strain evidence="2 3">YN101</strain>
    </source>
</reference>
<dbReference type="AlphaFoldDB" id="A0A4Y6PNL6"/>
<keyword evidence="3" id="KW-1185">Reference proteome</keyword>
<dbReference type="EMBL" id="CP041186">
    <property type="protein sequence ID" value="QDG49799.1"/>
    <property type="molecule type" value="Genomic_DNA"/>
</dbReference>
<proteinExistence type="predicted"/>
<dbReference type="InterPro" id="IPR007922">
    <property type="entry name" value="DciA-like"/>
</dbReference>
<evidence type="ECO:0000256" key="1">
    <source>
        <dbReference type="SAM" id="MobiDB-lite"/>
    </source>
</evidence>
<accession>A0A5B8XZI9</accession>
<dbReference type="OrthoDB" id="5508818at2"/>
<accession>A0A4Y6PNL6</accession>
<protein>
    <submittedName>
        <fullName evidence="2">DUF721 domain-containing protein</fullName>
    </submittedName>
</protein>
<evidence type="ECO:0000313" key="3">
    <source>
        <dbReference type="Proteomes" id="UP000315995"/>
    </source>
</evidence>
<dbReference type="Proteomes" id="UP000315995">
    <property type="component" value="Chromosome"/>
</dbReference>
<gene>
    <name evidence="2" type="ORF">FIV42_03310</name>
</gene>
<feature type="region of interest" description="Disordered" evidence="1">
    <location>
        <begin position="99"/>
        <end position="123"/>
    </location>
</feature>
<organism evidence="2 3">
    <name type="scientific">Persicimonas caeni</name>
    <dbReference type="NCBI Taxonomy" id="2292766"/>
    <lineage>
        <taxon>Bacteria</taxon>
        <taxon>Deltaproteobacteria</taxon>
        <taxon>Bradymonadales</taxon>
        <taxon>Bradymonadaceae</taxon>
        <taxon>Persicimonas</taxon>
    </lineage>
</organism>